<organism evidence="8 9">
    <name type="scientific">Novosphingobium guangzhouense</name>
    <dbReference type="NCBI Taxonomy" id="1850347"/>
    <lineage>
        <taxon>Bacteria</taxon>
        <taxon>Pseudomonadati</taxon>
        <taxon>Pseudomonadota</taxon>
        <taxon>Alphaproteobacteria</taxon>
        <taxon>Sphingomonadales</taxon>
        <taxon>Sphingomonadaceae</taxon>
        <taxon>Novosphingobium</taxon>
    </lineage>
</organism>
<accession>A0A2K2G5J4</accession>
<proteinExistence type="inferred from homology"/>
<dbReference type="InterPro" id="IPR006095">
    <property type="entry name" value="Glu/Leu/Phe/Val/Trp_DH"/>
</dbReference>
<evidence type="ECO:0000256" key="5">
    <source>
        <dbReference type="PIRSR" id="PIRSR000188-2"/>
    </source>
</evidence>
<dbReference type="InterPro" id="IPR046346">
    <property type="entry name" value="Aminoacid_DH-like_N_sf"/>
</dbReference>
<dbReference type="AlphaFoldDB" id="A0A2K2G5J4"/>
<dbReference type="GO" id="GO:0000166">
    <property type="term" value="F:nucleotide binding"/>
    <property type="evidence" value="ECO:0007669"/>
    <property type="project" value="UniProtKB-KW"/>
</dbReference>
<evidence type="ECO:0000256" key="3">
    <source>
        <dbReference type="ARBA" id="ARBA00023027"/>
    </source>
</evidence>
<dbReference type="SMART" id="SM00839">
    <property type="entry name" value="ELFV_dehydrog"/>
    <property type="match status" value="1"/>
</dbReference>
<dbReference type="InterPro" id="IPR036291">
    <property type="entry name" value="NAD(P)-bd_dom_sf"/>
</dbReference>
<protein>
    <submittedName>
        <fullName evidence="8">Amino acid dehydrogenase</fullName>
    </submittedName>
</protein>
<keyword evidence="9" id="KW-1185">Reference proteome</keyword>
<evidence type="ECO:0000256" key="6">
    <source>
        <dbReference type="RuleBase" id="RU004417"/>
    </source>
</evidence>
<feature type="binding site" evidence="5">
    <location>
        <begin position="183"/>
        <end position="188"/>
    </location>
    <ligand>
        <name>NAD(+)</name>
        <dbReference type="ChEBI" id="CHEBI:57540"/>
    </ligand>
</feature>
<dbReference type="OrthoDB" id="9803297at2"/>
<comment type="similarity">
    <text evidence="1 6">Belongs to the Glu/Leu/Phe/Val dehydrogenases family.</text>
</comment>
<dbReference type="CDD" id="cd01075">
    <property type="entry name" value="NAD_bind_Leu_Phe_Val_DH"/>
    <property type="match status" value="1"/>
</dbReference>
<dbReference type="GO" id="GO:0006520">
    <property type="term" value="P:amino acid metabolic process"/>
    <property type="evidence" value="ECO:0007669"/>
    <property type="project" value="InterPro"/>
</dbReference>
<keyword evidence="5" id="KW-0547">Nucleotide-binding</keyword>
<dbReference type="InterPro" id="IPR006096">
    <property type="entry name" value="Glu/Leu/Phe/Val/Trp_DH_C"/>
</dbReference>
<keyword evidence="3 5" id="KW-0520">NAD</keyword>
<dbReference type="RefSeq" id="WP_103094248.1">
    <property type="nucleotide sequence ID" value="NZ_LYMM01000002.1"/>
</dbReference>
<gene>
    <name evidence="8" type="ORF">A8V01_01780</name>
</gene>
<dbReference type="SUPFAM" id="SSF53223">
    <property type="entry name" value="Aminoacid dehydrogenase-like, N-terminal domain"/>
    <property type="match status" value="1"/>
</dbReference>
<dbReference type="InterPro" id="IPR016211">
    <property type="entry name" value="Glu/Phe/Leu/Val/Trp_DH_bac/arc"/>
</dbReference>
<dbReference type="Gene3D" id="3.40.50.10860">
    <property type="entry name" value="Leucine Dehydrogenase, chain A, domain 1"/>
    <property type="match status" value="1"/>
</dbReference>
<dbReference type="PIRSF" id="PIRSF000188">
    <property type="entry name" value="Phe_leu_dh"/>
    <property type="match status" value="1"/>
</dbReference>
<dbReference type="PRINTS" id="PR00082">
    <property type="entry name" value="GLFDHDRGNASE"/>
</dbReference>
<evidence type="ECO:0000313" key="8">
    <source>
        <dbReference type="EMBL" id="PNU06307.1"/>
    </source>
</evidence>
<sequence length="353" mass="36911">MVAQTRRMMPPIEYVRLSDEAAGLDGIIAIHSTARGPAAGGCRLWTYDDPEAAMRDAFRLAEGMSYKNAMARLPLGGGKAVLRRPAGDFDRPEVRRALFEAFGEAVEKLDGRYVTAEDVGTGVSDMEYVALHTRHVAGRTALPGLAGGDPSPWTALGVFEAMKAAVEFRYGSGLAGVTVAISGVGNVGAGLARLLHGAGAQLVVADIDPLRCARLAEETGARIMGIDGIAAIEAEVFAPCALGGALDDATVEALRAKVVCGAANNQLAAPHVAEMLMERGIAYAPDYVANAGGIINVAAEYLGESENEVRGRVMAIGPRMRELLDTAASDGLPPPVVADRMAEELMRPEMVAA</sequence>
<evidence type="ECO:0000256" key="2">
    <source>
        <dbReference type="ARBA" id="ARBA00023002"/>
    </source>
</evidence>
<dbReference type="PANTHER" id="PTHR42722:SF1">
    <property type="entry name" value="VALINE DEHYDROGENASE"/>
    <property type="match status" value="1"/>
</dbReference>
<comment type="caution">
    <text evidence="8">The sequence shown here is derived from an EMBL/GenBank/DDBJ whole genome shotgun (WGS) entry which is preliminary data.</text>
</comment>
<dbReference type="PANTHER" id="PTHR42722">
    <property type="entry name" value="LEUCINE DEHYDROGENASE"/>
    <property type="match status" value="1"/>
</dbReference>
<evidence type="ECO:0000259" key="7">
    <source>
        <dbReference type="SMART" id="SM00839"/>
    </source>
</evidence>
<evidence type="ECO:0000313" key="9">
    <source>
        <dbReference type="Proteomes" id="UP000236327"/>
    </source>
</evidence>
<dbReference type="Gene3D" id="3.40.50.720">
    <property type="entry name" value="NAD(P)-binding Rossmann-like Domain"/>
    <property type="match status" value="1"/>
</dbReference>
<dbReference type="Proteomes" id="UP000236327">
    <property type="component" value="Unassembled WGS sequence"/>
</dbReference>
<dbReference type="SUPFAM" id="SSF51735">
    <property type="entry name" value="NAD(P)-binding Rossmann-fold domains"/>
    <property type="match status" value="1"/>
</dbReference>
<name>A0A2K2G5J4_9SPHN</name>
<dbReference type="EMBL" id="LYMM01000002">
    <property type="protein sequence ID" value="PNU06307.1"/>
    <property type="molecule type" value="Genomic_DNA"/>
</dbReference>
<evidence type="ECO:0000256" key="1">
    <source>
        <dbReference type="ARBA" id="ARBA00006382"/>
    </source>
</evidence>
<dbReference type="GO" id="GO:0016639">
    <property type="term" value="F:oxidoreductase activity, acting on the CH-NH2 group of donors, NAD or NADP as acceptor"/>
    <property type="evidence" value="ECO:0007669"/>
    <property type="project" value="InterPro"/>
</dbReference>
<evidence type="ECO:0000256" key="4">
    <source>
        <dbReference type="PIRSR" id="PIRSR000188-1"/>
    </source>
</evidence>
<feature type="active site" description="Proton donor/acceptor" evidence="4">
    <location>
        <position position="79"/>
    </location>
</feature>
<feature type="domain" description="Glutamate/phenylalanine/leucine/valine/L-tryptophan dehydrogenase C-terminal" evidence="7">
    <location>
        <begin position="148"/>
        <end position="353"/>
    </location>
</feature>
<dbReference type="Pfam" id="PF00208">
    <property type="entry name" value="ELFV_dehydrog"/>
    <property type="match status" value="2"/>
</dbReference>
<keyword evidence="2 6" id="KW-0560">Oxidoreductase</keyword>
<reference evidence="8 9" key="1">
    <citation type="submission" date="2016-05" db="EMBL/GenBank/DDBJ databases">
        <title>Complete genome sequence of Novosphingobium guangzhouense SA925(T).</title>
        <authorList>
            <person name="Sha S."/>
        </authorList>
    </citation>
    <scope>NUCLEOTIDE SEQUENCE [LARGE SCALE GENOMIC DNA]</scope>
    <source>
        <strain evidence="8 9">SA925</strain>
    </source>
</reference>
<dbReference type="InterPro" id="IPR006097">
    <property type="entry name" value="Glu/Leu/Phe/Val/Trp_DH_dimer"/>
</dbReference>
<dbReference type="Pfam" id="PF02812">
    <property type="entry name" value="ELFV_dehydrog_N"/>
    <property type="match status" value="1"/>
</dbReference>